<evidence type="ECO:0000313" key="1">
    <source>
        <dbReference type="EMBL" id="PIR94106.1"/>
    </source>
</evidence>
<comment type="caution">
    <text evidence="1">The sequence shown here is derived from an EMBL/GenBank/DDBJ whole genome shotgun (WGS) entry which is preliminary data.</text>
</comment>
<reference evidence="2" key="1">
    <citation type="submission" date="2017-09" db="EMBL/GenBank/DDBJ databases">
        <title>Depth-based differentiation of microbial function through sediment-hosted aquifers and enrichment of novel symbionts in the deep terrestrial subsurface.</title>
        <authorList>
            <person name="Probst A.J."/>
            <person name="Ladd B."/>
            <person name="Jarett J.K."/>
            <person name="Geller-Mcgrath D.E."/>
            <person name="Sieber C.M.K."/>
            <person name="Emerson J.B."/>
            <person name="Anantharaman K."/>
            <person name="Thomas B.C."/>
            <person name="Malmstrom R."/>
            <person name="Stieglmeier M."/>
            <person name="Klingl A."/>
            <person name="Woyke T."/>
            <person name="Ryan C.M."/>
            <person name="Banfield J.F."/>
        </authorList>
    </citation>
    <scope>NUCLEOTIDE SEQUENCE [LARGE SCALE GENOMIC DNA]</scope>
</reference>
<proteinExistence type="predicted"/>
<name>A0A2H0V4T0_9BACT</name>
<evidence type="ECO:0000313" key="2">
    <source>
        <dbReference type="Proteomes" id="UP000229901"/>
    </source>
</evidence>
<gene>
    <name evidence="1" type="ORF">COT97_03185</name>
</gene>
<sequence length="134" mass="15181">MDSPLNTHDDICTLLGPLVADVFGRLQEAQTNAGVNRVRIRVSTQLLASSWSEVLRWAAKKSEHCTLNDSMLPHELGRTEIPWKRNIKRTGLSLEQAEHILKLLGQEVFRTQREILLPWGGSVTMYGSTYVLNR</sequence>
<protein>
    <submittedName>
        <fullName evidence="1">Uncharacterized protein</fullName>
    </submittedName>
</protein>
<accession>A0A2H0V4T0</accession>
<dbReference type="Proteomes" id="UP000229901">
    <property type="component" value="Unassembled WGS sequence"/>
</dbReference>
<organism evidence="1 2">
    <name type="scientific">Candidatus Falkowbacteria bacterium CG10_big_fil_rev_8_21_14_0_10_39_11</name>
    <dbReference type="NCBI Taxonomy" id="1974565"/>
    <lineage>
        <taxon>Bacteria</taxon>
        <taxon>Candidatus Falkowiibacteriota</taxon>
    </lineage>
</organism>
<dbReference type="AlphaFoldDB" id="A0A2H0V4T0"/>
<dbReference type="EMBL" id="PFAP01000019">
    <property type="protein sequence ID" value="PIR94106.1"/>
    <property type="molecule type" value="Genomic_DNA"/>
</dbReference>